<dbReference type="Proteomes" id="UP000177507">
    <property type="component" value="Unassembled WGS sequence"/>
</dbReference>
<dbReference type="NCBIfam" id="NF003519">
    <property type="entry name" value="PRK05182.2-5"/>
    <property type="match status" value="1"/>
</dbReference>
<dbReference type="GO" id="GO:0000428">
    <property type="term" value="C:DNA-directed RNA polymerase complex"/>
    <property type="evidence" value="ECO:0007669"/>
    <property type="project" value="UniProtKB-KW"/>
</dbReference>
<dbReference type="EMBL" id="MGJI01000007">
    <property type="protein sequence ID" value="OGN05582.1"/>
    <property type="molecule type" value="Genomic_DNA"/>
</dbReference>
<proteinExistence type="inferred from homology"/>
<evidence type="ECO:0000256" key="9">
    <source>
        <dbReference type="ARBA" id="ARBA00033070"/>
    </source>
</evidence>
<evidence type="ECO:0000313" key="12">
    <source>
        <dbReference type="EMBL" id="OGN05582.1"/>
    </source>
</evidence>
<feature type="domain" description="DNA-directed RNA polymerase RpoA/D/Rpb3-type" evidence="11">
    <location>
        <begin position="18"/>
        <end position="226"/>
    </location>
</feature>
<dbReference type="Gene3D" id="2.170.120.12">
    <property type="entry name" value="DNA-directed RNA polymerase, insert domain"/>
    <property type="match status" value="1"/>
</dbReference>
<evidence type="ECO:0000256" key="8">
    <source>
        <dbReference type="ARBA" id="ARBA00032524"/>
    </source>
</evidence>
<keyword evidence="7" id="KW-0804">Transcription</keyword>
<dbReference type="Gene3D" id="3.30.1360.10">
    <property type="entry name" value="RNA polymerase, RBP11-like subunit"/>
    <property type="match status" value="1"/>
</dbReference>
<comment type="similarity">
    <text evidence="1">Belongs to the RNA polymerase alpha chain family.</text>
</comment>
<dbReference type="GO" id="GO:0003899">
    <property type="term" value="F:DNA-directed RNA polymerase activity"/>
    <property type="evidence" value="ECO:0007669"/>
    <property type="project" value="UniProtKB-EC"/>
</dbReference>
<dbReference type="GO" id="GO:0005737">
    <property type="term" value="C:cytoplasm"/>
    <property type="evidence" value="ECO:0007669"/>
    <property type="project" value="UniProtKB-ARBA"/>
</dbReference>
<dbReference type="Pfam" id="PF01193">
    <property type="entry name" value="RNA_pol_L"/>
    <property type="match status" value="1"/>
</dbReference>
<dbReference type="SMART" id="SM00662">
    <property type="entry name" value="RPOLD"/>
    <property type="match status" value="1"/>
</dbReference>
<gene>
    <name evidence="12" type="ORF">A2831_03495</name>
</gene>
<evidence type="ECO:0000256" key="7">
    <source>
        <dbReference type="ARBA" id="ARBA00023163"/>
    </source>
</evidence>
<dbReference type="SUPFAM" id="SSF55257">
    <property type="entry name" value="RBP11-like subunits of RNA polymerase"/>
    <property type="match status" value="1"/>
</dbReference>
<keyword evidence="6" id="KW-0548">Nucleotidyltransferase</keyword>
<dbReference type="InterPro" id="IPR011263">
    <property type="entry name" value="DNA-dir_RNA_pol_RpoA/D/Rpb3"/>
</dbReference>
<evidence type="ECO:0000256" key="6">
    <source>
        <dbReference type="ARBA" id="ARBA00022695"/>
    </source>
</evidence>
<dbReference type="NCBIfam" id="TIGR02027">
    <property type="entry name" value="rpoA"/>
    <property type="match status" value="1"/>
</dbReference>
<evidence type="ECO:0000256" key="1">
    <source>
        <dbReference type="ARBA" id="ARBA00007123"/>
    </source>
</evidence>
<dbReference type="EC" id="2.7.7.6" evidence="2"/>
<evidence type="ECO:0000256" key="3">
    <source>
        <dbReference type="ARBA" id="ARBA00015972"/>
    </source>
</evidence>
<evidence type="ECO:0000256" key="2">
    <source>
        <dbReference type="ARBA" id="ARBA00012418"/>
    </source>
</evidence>
<dbReference type="GO" id="GO:0006351">
    <property type="term" value="P:DNA-templated transcription"/>
    <property type="evidence" value="ECO:0007669"/>
    <property type="project" value="InterPro"/>
</dbReference>
<dbReference type="InterPro" id="IPR036603">
    <property type="entry name" value="RBP11-like"/>
</dbReference>
<reference evidence="12 13" key="1">
    <citation type="journal article" date="2016" name="Nat. Commun.">
        <title>Thousands of microbial genomes shed light on interconnected biogeochemical processes in an aquifer system.</title>
        <authorList>
            <person name="Anantharaman K."/>
            <person name="Brown C.T."/>
            <person name="Hug L.A."/>
            <person name="Sharon I."/>
            <person name="Castelle C.J."/>
            <person name="Probst A.J."/>
            <person name="Thomas B.C."/>
            <person name="Singh A."/>
            <person name="Wilkins M.J."/>
            <person name="Karaoz U."/>
            <person name="Brodie E.L."/>
            <person name="Williams K.H."/>
            <person name="Hubbard S.S."/>
            <person name="Banfield J.F."/>
        </authorList>
    </citation>
    <scope>NUCLEOTIDE SEQUENCE [LARGE SCALE GENOMIC DNA]</scope>
</reference>
<evidence type="ECO:0000256" key="10">
    <source>
        <dbReference type="ARBA" id="ARBA00048552"/>
    </source>
</evidence>
<dbReference type="SUPFAM" id="SSF56553">
    <property type="entry name" value="Insert subdomain of RNA polymerase alpha subunit"/>
    <property type="match status" value="1"/>
</dbReference>
<evidence type="ECO:0000256" key="4">
    <source>
        <dbReference type="ARBA" id="ARBA00022478"/>
    </source>
</evidence>
<dbReference type="InterPro" id="IPR036643">
    <property type="entry name" value="RNApol_insert_sf"/>
</dbReference>
<dbReference type="CDD" id="cd06928">
    <property type="entry name" value="RNAP_alpha_NTD"/>
    <property type="match status" value="1"/>
</dbReference>
<keyword evidence="4 12" id="KW-0240">DNA-directed RNA polymerase</keyword>
<evidence type="ECO:0000259" key="11">
    <source>
        <dbReference type="SMART" id="SM00662"/>
    </source>
</evidence>
<dbReference type="STRING" id="1802668.A2831_03495"/>
<evidence type="ECO:0000256" key="5">
    <source>
        <dbReference type="ARBA" id="ARBA00022679"/>
    </source>
</evidence>
<dbReference type="Pfam" id="PF01000">
    <property type="entry name" value="RNA_pol_A_bac"/>
    <property type="match status" value="1"/>
</dbReference>
<name>A0A1F8EXH7_9BACT</name>
<sequence length="248" mass="27260">MIQLPSEPKVISKTDNNKAVFEISPLYPGYGVTIGNTLRRVLISSLSGAAVTSVKITGVDHEFSSVSGVLEDVIEIILNLKKIRFKVFKDEPVTLILNAKGEGAVTAGSIEVTADAEIVNPDQHIATITTKKTELQMEITIEKGVGYVPVEQRQKEKLGVGKIAIDGIFTPIKNVNFNVENIRVGQRTDYNKIILDIETDGSVSPEEAIRDASQILIDHFSIINKLQIPEQDKKSAVKIKKARKKKED</sequence>
<dbReference type="AlphaFoldDB" id="A0A1F8EXH7"/>
<dbReference type="InterPro" id="IPR011773">
    <property type="entry name" value="DNA-dir_RpoA"/>
</dbReference>
<dbReference type="InterPro" id="IPR011262">
    <property type="entry name" value="DNA-dir_RNA_pol_insert"/>
</dbReference>
<dbReference type="FunFam" id="2.170.120.12:FF:000001">
    <property type="entry name" value="DNA-directed RNA polymerase subunit alpha"/>
    <property type="match status" value="1"/>
</dbReference>
<dbReference type="GO" id="GO:0046983">
    <property type="term" value="F:protein dimerization activity"/>
    <property type="evidence" value="ECO:0007669"/>
    <property type="project" value="InterPro"/>
</dbReference>
<keyword evidence="5" id="KW-0808">Transferase</keyword>
<accession>A0A1F8EXH7</accession>
<comment type="caution">
    <text evidence="12">The sequence shown here is derived from an EMBL/GenBank/DDBJ whole genome shotgun (WGS) entry which is preliminary data.</text>
</comment>
<evidence type="ECO:0000313" key="13">
    <source>
        <dbReference type="Proteomes" id="UP000177507"/>
    </source>
</evidence>
<dbReference type="GO" id="GO:0003677">
    <property type="term" value="F:DNA binding"/>
    <property type="evidence" value="ECO:0007669"/>
    <property type="project" value="InterPro"/>
</dbReference>
<organism evidence="12 13">
    <name type="scientific">Candidatus Yanofskybacteria bacterium RIFCSPHIGHO2_01_FULL_44_17</name>
    <dbReference type="NCBI Taxonomy" id="1802668"/>
    <lineage>
        <taxon>Bacteria</taxon>
        <taxon>Candidatus Yanofskyibacteriota</taxon>
    </lineage>
</organism>
<protein>
    <recommendedName>
        <fullName evidence="3">DNA-directed RNA polymerase subunit alpha</fullName>
        <ecNumber evidence="2">2.7.7.6</ecNumber>
    </recommendedName>
    <alternativeName>
        <fullName evidence="9">RNA polymerase subunit alpha</fullName>
    </alternativeName>
    <alternativeName>
        <fullName evidence="8">Transcriptase subunit alpha</fullName>
    </alternativeName>
</protein>
<comment type="catalytic activity">
    <reaction evidence="10">
        <text>RNA(n) + a ribonucleoside 5'-triphosphate = RNA(n+1) + diphosphate</text>
        <dbReference type="Rhea" id="RHEA:21248"/>
        <dbReference type="Rhea" id="RHEA-COMP:14527"/>
        <dbReference type="Rhea" id="RHEA-COMP:17342"/>
        <dbReference type="ChEBI" id="CHEBI:33019"/>
        <dbReference type="ChEBI" id="CHEBI:61557"/>
        <dbReference type="ChEBI" id="CHEBI:140395"/>
        <dbReference type="EC" id="2.7.7.6"/>
    </reaction>
</comment>